<evidence type="ECO:0000256" key="11">
    <source>
        <dbReference type="ARBA" id="ARBA00022982"/>
    </source>
</evidence>
<dbReference type="Gene3D" id="2.60.40.420">
    <property type="entry name" value="Cupredoxins - blue copper proteins"/>
    <property type="match status" value="1"/>
</dbReference>
<dbReference type="Proteomes" id="UP000184395">
    <property type="component" value="Unassembled WGS sequence"/>
</dbReference>
<dbReference type="InterPro" id="IPR014222">
    <property type="entry name" value="Cyt_c_oxidase_su2"/>
</dbReference>
<dbReference type="PROSITE" id="PS00078">
    <property type="entry name" value="COX2"/>
    <property type="match status" value="1"/>
</dbReference>
<dbReference type="InterPro" id="IPR034236">
    <property type="entry name" value="CuRO_CcO_Caa3_II"/>
</dbReference>
<dbReference type="InterPro" id="IPR036909">
    <property type="entry name" value="Cyt_c-like_dom_sf"/>
</dbReference>
<keyword evidence="7" id="KW-0679">Respiratory chain</keyword>
<name>A0A1M6VCN8_9BURK</name>
<evidence type="ECO:0000256" key="16">
    <source>
        <dbReference type="ARBA" id="ARBA00024688"/>
    </source>
</evidence>
<feature type="domain" description="Cytochrome oxidase subunit II copper A binding" evidence="22">
    <location>
        <begin position="197"/>
        <end position="313"/>
    </location>
</feature>
<dbReference type="GO" id="GO:0016491">
    <property type="term" value="F:oxidoreductase activity"/>
    <property type="evidence" value="ECO:0007669"/>
    <property type="project" value="InterPro"/>
</dbReference>
<keyword evidence="6 19" id="KW-0349">Heme</keyword>
<evidence type="ECO:0000256" key="2">
    <source>
        <dbReference type="ARBA" id="ARBA00004418"/>
    </source>
</evidence>
<dbReference type="RefSeq" id="WP_235004958.1">
    <property type="nucleotide sequence ID" value="NZ_CADFGY010000034.1"/>
</dbReference>
<dbReference type="GO" id="GO:0004129">
    <property type="term" value="F:cytochrome-c oxidase activity"/>
    <property type="evidence" value="ECO:0007669"/>
    <property type="project" value="UniProtKB-EC"/>
</dbReference>
<dbReference type="InterPro" id="IPR001505">
    <property type="entry name" value="Copper_CuA"/>
</dbReference>
<accession>A0A1M6VCN8</accession>
<dbReference type="Gene3D" id="1.10.287.90">
    <property type="match status" value="1"/>
</dbReference>
<evidence type="ECO:0000256" key="15">
    <source>
        <dbReference type="ARBA" id="ARBA00023136"/>
    </source>
</evidence>
<dbReference type="PANTHER" id="PTHR22888:SF9">
    <property type="entry name" value="CYTOCHROME C OXIDASE SUBUNIT 2"/>
    <property type="match status" value="1"/>
</dbReference>
<evidence type="ECO:0000313" key="25">
    <source>
        <dbReference type="Proteomes" id="UP000184395"/>
    </source>
</evidence>
<feature type="transmembrane region" description="Helical" evidence="21">
    <location>
        <begin position="93"/>
        <end position="117"/>
    </location>
</feature>
<comment type="function">
    <text evidence="16">Subunits I and II form the functional core of the enzyme complex. Electrons originating in cytochrome c are transferred via heme a and Cu(A) to the binuclear center formed by heme a3 and Cu(B).</text>
</comment>
<sequence length="415" mass="45143">MLALGHTIQSPGAMKTRNACTIEQWRPLRQRRLVRRGSWFVALVCALARKPRLVRSGLRFAALLCAAFLPPHANGEPAQNALRPAGVQALHIFNLWNLTLAVCSLVFAAVLIALLIAMLRASARKRQAGLEPTPWEWSETRPEPSPENRPEAGHESSHEARTRRVVTGASIASVVLLFGLLLADVMTDRALSRLPVANALHLEMTGHQWWWEARYGGDSAGDAFAVANELHVPVGRPVVISLKADDVIHTFWVPNLHGKKDMIPGRDATIEFRADRAGTYRGQCAEFCGLEHALMAFSVVAEPPARYEAWAAHQREPAPQAVTDMHKRGEQLFTTGACANCHTVRGTSAAGLLGPDLTHLMSRPMLAAGTFDNTPANLAAWIAAPGSMKPGTSMPASRFSQQDMAALVAWLGTLQ</sequence>
<dbReference type="SUPFAM" id="SSF46626">
    <property type="entry name" value="Cytochrome c"/>
    <property type="match status" value="1"/>
</dbReference>
<dbReference type="Pfam" id="PF00034">
    <property type="entry name" value="Cytochrom_C"/>
    <property type="match status" value="1"/>
</dbReference>
<dbReference type="AlphaFoldDB" id="A0A1M6VCN8"/>
<gene>
    <name evidence="24" type="ORF">SAMN05192548_103842</name>
</gene>
<dbReference type="NCBIfam" id="TIGR02866">
    <property type="entry name" value="CoxB"/>
    <property type="match status" value="1"/>
</dbReference>
<comment type="similarity">
    <text evidence="3">Belongs to the cytochrome c oxidase subunit 2 family.</text>
</comment>
<evidence type="ECO:0000256" key="20">
    <source>
        <dbReference type="SAM" id="MobiDB-lite"/>
    </source>
</evidence>
<evidence type="ECO:0000256" key="9">
    <source>
        <dbReference type="ARBA" id="ARBA00022723"/>
    </source>
</evidence>
<evidence type="ECO:0000256" key="14">
    <source>
        <dbReference type="ARBA" id="ARBA00023008"/>
    </source>
</evidence>
<keyword evidence="11" id="KW-0249">Electron transport</keyword>
<evidence type="ECO:0000259" key="23">
    <source>
        <dbReference type="PROSITE" id="PS51007"/>
    </source>
</evidence>
<keyword evidence="5" id="KW-0813">Transport</keyword>
<comment type="catalytic activity">
    <reaction evidence="18">
        <text>4 Fe(II)-[cytochrome c] + O2 + 8 H(+)(in) = 4 Fe(III)-[cytochrome c] + 2 H2O + 4 H(+)(out)</text>
        <dbReference type="Rhea" id="RHEA:11436"/>
        <dbReference type="Rhea" id="RHEA-COMP:10350"/>
        <dbReference type="Rhea" id="RHEA-COMP:14399"/>
        <dbReference type="ChEBI" id="CHEBI:15377"/>
        <dbReference type="ChEBI" id="CHEBI:15378"/>
        <dbReference type="ChEBI" id="CHEBI:15379"/>
        <dbReference type="ChEBI" id="CHEBI:29033"/>
        <dbReference type="ChEBI" id="CHEBI:29034"/>
        <dbReference type="EC" id="7.1.1.9"/>
    </reaction>
</comment>
<reference evidence="24 25" key="1">
    <citation type="submission" date="2016-11" db="EMBL/GenBank/DDBJ databases">
        <authorList>
            <person name="Jaros S."/>
            <person name="Januszkiewicz K."/>
            <person name="Wedrychowicz H."/>
        </authorList>
    </citation>
    <scope>NUCLEOTIDE SEQUENCE [LARGE SCALE GENOMIC DNA]</scope>
    <source>
        <strain evidence="24 25">LMG 20594</strain>
    </source>
</reference>
<dbReference type="InterPro" id="IPR045187">
    <property type="entry name" value="CcO_II"/>
</dbReference>
<evidence type="ECO:0000256" key="10">
    <source>
        <dbReference type="ARBA" id="ARBA00022967"/>
    </source>
</evidence>
<dbReference type="EMBL" id="FRAB01000038">
    <property type="protein sequence ID" value="SHK79208.1"/>
    <property type="molecule type" value="Genomic_DNA"/>
</dbReference>
<dbReference type="InterPro" id="IPR009056">
    <property type="entry name" value="Cyt_c-like_dom"/>
</dbReference>
<evidence type="ECO:0000256" key="6">
    <source>
        <dbReference type="ARBA" id="ARBA00022617"/>
    </source>
</evidence>
<keyword evidence="13 19" id="KW-0408">Iron</keyword>
<evidence type="ECO:0000256" key="13">
    <source>
        <dbReference type="ARBA" id="ARBA00023004"/>
    </source>
</evidence>
<dbReference type="PANTHER" id="PTHR22888">
    <property type="entry name" value="CYTOCHROME C OXIDASE, SUBUNIT II"/>
    <property type="match status" value="1"/>
</dbReference>
<dbReference type="InterPro" id="IPR008972">
    <property type="entry name" value="Cupredoxin"/>
</dbReference>
<dbReference type="GO" id="GO:0005507">
    <property type="term" value="F:copper ion binding"/>
    <property type="evidence" value="ECO:0007669"/>
    <property type="project" value="InterPro"/>
</dbReference>
<keyword evidence="10" id="KW-1278">Translocase</keyword>
<dbReference type="GO" id="GO:0016020">
    <property type="term" value="C:membrane"/>
    <property type="evidence" value="ECO:0007669"/>
    <property type="project" value="UniProtKB-SubCell"/>
</dbReference>
<dbReference type="EC" id="7.1.1.9" evidence="4"/>
<feature type="compositionally biased region" description="Basic and acidic residues" evidence="20">
    <location>
        <begin position="138"/>
        <end position="161"/>
    </location>
</feature>
<dbReference type="GO" id="GO:0020037">
    <property type="term" value="F:heme binding"/>
    <property type="evidence" value="ECO:0007669"/>
    <property type="project" value="InterPro"/>
</dbReference>
<dbReference type="SUPFAM" id="SSF49503">
    <property type="entry name" value="Cupredoxins"/>
    <property type="match status" value="1"/>
</dbReference>
<dbReference type="Pfam" id="PF00116">
    <property type="entry name" value="COX2"/>
    <property type="match status" value="1"/>
</dbReference>
<dbReference type="GO" id="GO:0042773">
    <property type="term" value="P:ATP synthesis coupled electron transport"/>
    <property type="evidence" value="ECO:0007669"/>
    <property type="project" value="TreeGrafter"/>
</dbReference>
<dbReference type="PROSITE" id="PS51007">
    <property type="entry name" value="CYTC"/>
    <property type="match status" value="1"/>
</dbReference>
<evidence type="ECO:0000256" key="1">
    <source>
        <dbReference type="ARBA" id="ARBA00004141"/>
    </source>
</evidence>
<dbReference type="InterPro" id="IPR036257">
    <property type="entry name" value="Cyt_c_oxidase_su2_TM_sf"/>
</dbReference>
<comment type="subcellular location">
    <subcellularLocation>
        <location evidence="1">Membrane</location>
        <topology evidence="1">Multi-pass membrane protein</topology>
    </subcellularLocation>
    <subcellularLocation>
        <location evidence="2">Periplasm</location>
    </subcellularLocation>
</comment>
<keyword evidence="8 21" id="KW-0812">Transmembrane</keyword>
<evidence type="ECO:0000256" key="5">
    <source>
        <dbReference type="ARBA" id="ARBA00022448"/>
    </source>
</evidence>
<evidence type="ECO:0000256" key="8">
    <source>
        <dbReference type="ARBA" id="ARBA00022692"/>
    </source>
</evidence>
<evidence type="ECO:0000256" key="17">
    <source>
        <dbReference type="ARBA" id="ARBA00031399"/>
    </source>
</evidence>
<keyword evidence="15 21" id="KW-0472">Membrane</keyword>
<dbReference type="CDD" id="cd04213">
    <property type="entry name" value="CuRO_CcO_Caa3_II"/>
    <property type="match status" value="1"/>
</dbReference>
<evidence type="ECO:0000256" key="18">
    <source>
        <dbReference type="ARBA" id="ARBA00047816"/>
    </source>
</evidence>
<keyword evidence="9 19" id="KW-0479">Metal-binding</keyword>
<evidence type="ECO:0000259" key="22">
    <source>
        <dbReference type="PROSITE" id="PS50857"/>
    </source>
</evidence>
<protein>
    <recommendedName>
        <fullName evidence="4">cytochrome-c oxidase</fullName>
        <ecNumber evidence="4">7.1.1.9</ecNumber>
    </recommendedName>
    <alternativeName>
        <fullName evidence="17">Cytochrome aa3 subunit 2</fullName>
    </alternativeName>
</protein>
<evidence type="ECO:0000313" key="24">
    <source>
        <dbReference type="EMBL" id="SHK79208.1"/>
    </source>
</evidence>
<evidence type="ECO:0000256" key="21">
    <source>
        <dbReference type="SAM" id="Phobius"/>
    </source>
</evidence>
<feature type="domain" description="Cytochrome c" evidence="23">
    <location>
        <begin position="324"/>
        <end position="415"/>
    </location>
</feature>
<evidence type="ECO:0000256" key="3">
    <source>
        <dbReference type="ARBA" id="ARBA00007866"/>
    </source>
</evidence>
<feature type="transmembrane region" description="Helical" evidence="21">
    <location>
        <begin position="165"/>
        <end position="183"/>
    </location>
</feature>
<dbReference type="GO" id="GO:0042597">
    <property type="term" value="C:periplasmic space"/>
    <property type="evidence" value="ECO:0007669"/>
    <property type="project" value="UniProtKB-SubCell"/>
</dbReference>
<feature type="region of interest" description="Disordered" evidence="20">
    <location>
        <begin position="130"/>
        <end position="161"/>
    </location>
</feature>
<dbReference type="PROSITE" id="PS50857">
    <property type="entry name" value="COX2_CUA"/>
    <property type="match status" value="1"/>
</dbReference>
<dbReference type="InterPro" id="IPR002429">
    <property type="entry name" value="CcO_II-like_C"/>
</dbReference>
<evidence type="ECO:0000256" key="7">
    <source>
        <dbReference type="ARBA" id="ARBA00022660"/>
    </source>
</evidence>
<keyword evidence="14" id="KW-0186">Copper</keyword>
<proteinExistence type="inferred from homology"/>
<keyword evidence="12 21" id="KW-1133">Transmembrane helix</keyword>
<evidence type="ECO:0000256" key="4">
    <source>
        <dbReference type="ARBA" id="ARBA00012949"/>
    </source>
</evidence>
<dbReference type="STRING" id="169427.SAMN05192548_103842"/>
<organism evidence="24 25">
    <name type="scientific">Paraburkholderia terricola</name>
    <dbReference type="NCBI Taxonomy" id="169427"/>
    <lineage>
        <taxon>Bacteria</taxon>
        <taxon>Pseudomonadati</taxon>
        <taxon>Pseudomonadota</taxon>
        <taxon>Betaproteobacteria</taxon>
        <taxon>Burkholderiales</taxon>
        <taxon>Burkholderiaceae</taxon>
        <taxon>Paraburkholderia</taxon>
    </lineage>
</organism>
<evidence type="ECO:0000256" key="12">
    <source>
        <dbReference type="ARBA" id="ARBA00022989"/>
    </source>
</evidence>
<evidence type="ECO:0000256" key="19">
    <source>
        <dbReference type="PROSITE-ProRule" id="PRU00433"/>
    </source>
</evidence>